<comment type="caution">
    <text evidence="2">The sequence shown here is derived from an EMBL/GenBank/DDBJ whole genome shotgun (WGS) entry which is preliminary data.</text>
</comment>
<dbReference type="PANTHER" id="PTHR34861">
    <property type="match status" value="1"/>
</dbReference>
<protein>
    <recommendedName>
        <fullName evidence="4">Cyclase</fullName>
    </recommendedName>
</protein>
<dbReference type="EMBL" id="JAGIXG020000035">
    <property type="protein sequence ID" value="KAI6780253.1"/>
    <property type="molecule type" value="Genomic_DNA"/>
</dbReference>
<gene>
    <name evidence="2" type="ORF">J7T54_003032</name>
</gene>
<accession>A0A9P9XYJ6</accession>
<dbReference type="GO" id="GO:0004061">
    <property type="term" value="F:arylformamidase activity"/>
    <property type="evidence" value="ECO:0007669"/>
    <property type="project" value="InterPro"/>
</dbReference>
<keyword evidence="3" id="KW-1185">Reference proteome</keyword>
<dbReference type="InterPro" id="IPR007325">
    <property type="entry name" value="KFase/CYL"/>
</dbReference>
<sequence>MPLRPSFDDLPLDKSGPPGNAWTLYPKNDTLGTLNLLTPETTVAASKQIVDGTRVSVDLTLGHLARPCFGRQSLKHDIWLKEGRVVHDDALSFNTQSSSQWDGFRHFGYQEHGVFYNGWTSEQLLKTDEMGMQSWADHKGIEIKALDTTSIPVSNIKEVLAHQNTTLQPGDIVFVRSGYVRAYNAATSEKRQELANTTVPPAIGLESSRETLRWLWDGQFAAIAGDHPSMEAWPCQDTKHWLHEWCLAGWGMPLGELFNLEALSRTCAEKKRYTFFFSSMPLNVRGGVASPPNGVAIF</sequence>
<dbReference type="AlphaFoldDB" id="A0A9P9XYJ6"/>
<dbReference type="RefSeq" id="XP_051361109.1">
    <property type="nucleotide sequence ID" value="XM_051507747.1"/>
</dbReference>
<evidence type="ECO:0000313" key="3">
    <source>
        <dbReference type="Proteomes" id="UP001055219"/>
    </source>
</evidence>
<evidence type="ECO:0008006" key="4">
    <source>
        <dbReference type="Google" id="ProtNLM"/>
    </source>
</evidence>
<dbReference type="Gene3D" id="3.50.30.50">
    <property type="entry name" value="Putative cyclase"/>
    <property type="match status" value="1"/>
</dbReference>
<dbReference type="InterPro" id="IPR037175">
    <property type="entry name" value="KFase_sf"/>
</dbReference>
<reference evidence="2" key="1">
    <citation type="journal article" date="2021" name="J Fungi (Basel)">
        <title>Genomic and Metabolomic Analyses of the Marine Fungus Emericellopsis cladophorae: Insights into Saltwater Adaptability Mechanisms and Its Biosynthetic Potential.</title>
        <authorList>
            <person name="Goncalves M.F.M."/>
            <person name="Hilario S."/>
            <person name="Van de Peer Y."/>
            <person name="Esteves A.C."/>
            <person name="Alves A."/>
        </authorList>
    </citation>
    <scope>NUCLEOTIDE SEQUENCE</scope>
    <source>
        <strain evidence="2">MUM 19.33</strain>
    </source>
</reference>
<dbReference type="GeneID" id="75829538"/>
<name>A0A9P9XYJ6_9HYPO</name>
<evidence type="ECO:0000313" key="2">
    <source>
        <dbReference type="EMBL" id="KAI6780253.1"/>
    </source>
</evidence>
<dbReference type="GO" id="GO:0019441">
    <property type="term" value="P:L-tryptophan catabolic process to kynurenine"/>
    <property type="evidence" value="ECO:0007669"/>
    <property type="project" value="InterPro"/>
</dbReference>
<evidence type="ECO:0000256" key="1">
    <source>
        <dbReference type="ARBA" id="ARBA00007865"/>
    </source>
</evidence>
<dbReference type="Proteomes" id="UP001055219">
    <property type="component" value="Unassembled WGS sequence"/>
</dbReference>
<reference evidence="2" key="2">
    <citation type="submission" date="2022-07" db="EMBL/GenBank/DDBJ databases">
        <authorList>
            <person name="Goncalves M.F.M."/>
            <person name="Hilario S."/>
            <person name="Van De Peer Y."/>
            <person name="Esteves A.C."/>
            <person name="Alves A."/>
        </authorList>
    </citation>
    <scope>NUCLEOTIDE SEQUENCE</scope>
    <source>
        <strain evidence="2">MUM 19.33</strain>
    </source>
</reference>
<dbReference type="SUPFAM" id="SSF102198">
    <property type="entry name" value="Putative cyclase"/>
    <property type="match status" value="1"/>
</dbReference>
<dbReference type="PANTHER" id="PTHR34861:SF11">
    <property type="entry name" value="CYCLASE"/>
    <property type="match status" value="1"/>
</dbReference>
<dbReference type="OrthoDB" id="5396at2759"/>
<dbReference type="Pfam" id="PF04199">
    <property type="entry name" value="Cyclase"/>
    <property type="match status" value="1"/>
</dbReference>
<comment type="similarity">
    <text evidence="1">Belongs to the Cyclase 1 superfamily.</text>
</comment>
<organism evidence="2 3">
    <name type="scientific">Emericellopsis cladophorae</name>
    <dbReference type="NCBI Taxonomy" id="2686198"/>
    <lineage>
        <taxon>Eukaryota</taxon>
        <taxon>Fungi</taxon>
        <taxon>Dikarya</taxon>
        <taxon>Ascomycota</taxon>
        <taxon>Pezizomycotina</taxon>
        <taxon>Sordariomycetes</taxon>
        <taxon>Hypocreomycetidae</taxon>
        <taxon>Hypocreales</taxon>
        <taxon>Bionectriaceae</taxon>
        <taxon>Emericellopsis</taxon>
    </lineage>
</organism>
<proteinExistence type="inferred from homology"/>